<dbReference type="PANTHER" id="PTHR11458:SF0">
    <property type="entry name" value="DELTA-AMINOLEVULINIC ACID DEHYDRATASE"/>
    <property type="match status" value="1"/>
</dbReference>
<evidence type="ECO:0000256" key="5">
    <source>
        <dbReference type="ARBA" id="ARBA00022528"/>
    </source>
</evidence>
<keyword evidence="5" id="KW-0150">Chloroplast</keyword>
<dbReference type="SUPFAM" id="SSF51569">
    <property type="entry name" value="Aldolase"/>
    <property type="match status" value="1"/>
</dbReference>
<evidence type="ECO:0000256" key="13">
    <source>
        <dbReference type="ARBA" id="ARBA00023239"/>
    </source>
</evidence>
<dbReference type="EC" id="4.2.1.24" evidence="17"/>
<dbReference type="UniPathway" id="UPA00251">
    <property type="reaction ID" value="UER00318"/>
</dbReference>
<dbReference type="GO" id="GO:0005829">
    <property type="term" value="C:cytosol"/>
    <property type="evidence" value="ECO:0007669"/>
    <property type="project" value="TreeGrafter"/>
</dbReference>
<dbReference type="NCBIfam" id="NF006762">
    <property type="entry name" value="PRK09283.1"/>
    <property type="match status" value="1"/>
</dbReference>
<dbReference type="PANTHER" id="PTHR11458">
    <property type="entry name" value="DELTA-AMINOLEVULINIC ACID DEHYDRATASE"/>
    <property type="match status" value="1"/>
</dbReference>
<evidence type="ECO:0000256" key="8">
    <source>
        <dbReference type="ARBA" id="ARBA00022723"/>
    </source>
</evidence>
<dbReference type="FunFam" id="3.20.20.70:FF:000101">
    <property type="entry name" value="Delta-aminolevulinic acid dehydratase"/>
    <property type="match status" value="1"/>
</dbReference>
<keyword evidence="9" id="KW-0460">Magnesium</keyword>
<evidence type="ECO:0000256" key="15">
    <source>
        <dbReference type="ARBA" id="ARBA00025628"/>
    </source>
</evidence>
<dbReference type="STRING" id="3914.A0A0L9UF90"/>
<keyword evidence="11" id="KW-0350">Heme biosynthesis</keyword>
<dbReference type="GO" id="GO:0004655">
    <property type="term" value="F:porphobilinogen synthase activity"/>
    <property type="evidence" value="ECO:0007669"/>
    <property type="project" value="UniProtKB-EC"/>
</dbReference>
<name>A0A0L9UF90_PHAAN</name>
<comment type="pathway">
    <text evidence="3">Porphyrin-containing compound metabolism; protoporphyrin-IX biosynthesis; coproporphyrinogen-III from 5-aminolevulinate: step 1/4.</text>
</comment>
<keyword evidence="6" id="KW-0021">Allosteric enzyme</keyword>
<dbReference type="Gramene" id="KOM41555">
    <property type="protein sequence ID" value="KOM41555"/>
    <property type="gene ID" value="LR48_Vigan04g175300"/>
</dbReference>
<gene>
    <name evidence="20" type="ORF">LR48_Vigan04g175300</name>
</gene>
<comment type="catalytic activity">
    <reaction evidence="16 17">
        <text>2 5-aminolevulinate = porphobilinogen + 2 H2O + H(+)</text>
        <dbReference type="Rhea" id="RHEA:24064"/>
        <dbReference type="ChEBI" id="CHEBI:15377"/>
        <dbReference type="ChEBI" id="CHEBI:15378"/>
        <dbReference type="ChEBI" id="CHEBI:58126"/>
        <dbReference type="ChEBI" id="CHEBI:356416"/>
        <dbReference type="EC" id="4.2.1.24"/>
    </reaction>
</comment>
<evidence type="ECO:0000256" key="17">
    <source>
        <dbReference type="RuleBase" id="RU000515"/>
    </source>
</evidence>
<evidence type="ECO:0000313" key="20">
    <source>
        <dbReference type="EMBL" id="KOM41555.1"/>
    </source>
</evidence>
<evidence type="ECO:0000256" key="16">
    <source>
        <dbReference type="ARBA" id="ARBA00047651"/>
    </source>
</evidence>
<evidence type="ECO:0000313" key="21">
    <source>
        <dbReference type="Proteomes" id="UP000053144"/>
    </source>
</evidence>
<protein>
    <recommendedName>
        <fullName evidence="17">Delta-aminolevulinic acid dehydratase</fullName>
        <ecNumber evidence="17">4.2.1.24</ecNumber>
    </recommendedName>
</protein>
<dbReference type="EMBL" id="CM003374">
    <property type="protein sequence ID" value="KOM41555.1"/>
    <property type="molecule type" value="Genomic_DNA"/>
</dbReference>
<keyword evidence="14 17" id="KW-0627">Porphyrin biosynthesis</keyword>
<keyword evidence="7" id="KW-0934">Plastid</keyword>
<evidence type="ECO:0000256" key="1">
    <source>
        <dbReference type="ARBA" id="ARBA00001946"/>
    </source>
</evidence>
<evidence type="ECO:0000256" key="6">
    <source>
        <dbReference type="ARBA" id="ARBA00022533"/>
    </source>
</evidence>
<evidence type="ECO:0000256" key="3">
    <source>
        <dbReference type="ARBA" id="ARBA00004694"/>
    </source>
</evidence>
<evidence type="ECO:0000256" key="14">
    <source>
        <dbReference type="ARBA" id="ARBA00023244"/>
    </source>
</evidence>
<dbReference type="GO" id="GO:0015995">
    <property type="term" value="P:chlorophyll biosynthetic process"/>
    <property type="evidence" value="ECO:0007669"/>
    <property type="project" value="UniProtKB-KW"/>
</dbReference>
<dbReference type="GO" id="GO:0008270">
    <property type="term" value="F:zinc ion binding"/>
    <property type="evidence" value="ECO:0007669"/>
    <property type="project" value="TreeGrafter"/>
</dbReference>
<dbReference type="InterPro" id="IPR030656">
    <property type="entry name" value="ALAD_AS"/>
</dbReference>
<evidence type="ECO:0000256" key="11">
    <source>
        <dbReference type="ARBA" id="ARBA00023133"/>
    </source>
</evidence>
<sequence length="457" mass="49797">MQSMAASITNAPSAVNCPSYVGLRAPQRTFNLCVPQHATKSFPPRLFVVRASDSEFEAAVVAGKVPSAPPVPPKPAAPVGTPVVPSLPLHRRPRRNRKSPALRSAFQETSISPANFVYPLFIHEGEEDTPIGAMPGCYRLGWRHGLVQEVAKARDVGVNSIVLFPKIPDALKSPTGDEAYNENGLVPRTIRLLKDKYPDLVIYTDVALDPYSSDGHDGIVREDGVIMNDETVHQLCKQAVAQAQAGADVVSPSDMMDGRVGALRAALDAEGFQHVSIMSYTAKYASSFYGPFREALDSNPRFGDKKTYQMNPANYREALTEMREDESEGADILLVKPGLPYLDIIRLLRDNSPLPIAAYQVSGEYAMIKAAGALKMIDEEKVMMESLMCLRRAGADILLTYSALQAARCLCGEKRVGRFRIPLDGSLYGELDATLGLNEHGKGMDLCSINPNHLGKK</sequence>
<dbReference type="CDD" id="cd04823">
    <property type="entry name" value="ALAD_PBGS_aspartate_rich"/>
    <property type="match status" value="1"/>
</dbReference>
<dbReference type="Gene3D" id="3.20.20.70">
    <property type="entry name" value="Aldolase class I"/>
    <property type="match status" value="1"/>
</dbReference>
<reference evidence="21" key="1">
    <citation type="journal article" date="2015" name="Proc. Natl. Acad. Sci. U.S.A.">
        <title>Genome sequencing of adzuki bean (Vigna angularis) provides insight into high starch and low fat accumulation and domestication.</title>
        <authorList>
            <person name="Yang K."/>
            <person name="Tian Z."/>
            <person name="Chen C."/>
            <person name="Luo L."/>
            <person name="Zhao B."/>
            <person name="Wang Z."/>
            <person name="Yu L."/>
            <person name="Li Y."/>
            <person name="Sun Y."/>
            <person name="Li W."/>
            <person name="Chen Y."/>
            <person name="Li Y."/>
            <person name="Zhang Y."/>
            <person name="Ai D."/>
            <person name="Zhao J."/>
            <person name="Shang C."/>
            <person name="Ma Y."/>
            <person name="Wu B."/>
            <person name="Wang M."/>
            <person name="Gao L."/>
            <person name="Sun D."/>
            <person name="Zhang P."/>
            <person name="Guo F."/>
            <person name="Wang W."/>
            <person name="Li Y."/>
            <person name="Wang J."/>
            <person name="Varshney R.K."/>
            <person name="Wang J."/>
            <person name="Ling H.Q."/>
            <person name="Wan P."/>
        </authorList>
    </citation>
    <scope>NUCLEOTIDE SEQUENCE</scope>
    <source>
        <strain evidence="21">cv. Jingnong 6</strain>
    </source>
</reference>
<proteinExistence type="inferred from homology"/>
<feature type="region of interest" description="Disordered" evidence="19">
    <location>
        <begin position="70"/>
        <end position="104"/>
    </location>
</feature>
<dbReference type="GO" id="GO:0009507">
    <property type="term" value="C:chloroplast"/>
    <property type="evidence" value="ECO:0007669"/>
    <property type="project" value="UniProtKB-SubCell"/>
</dbReference>
<dbReference type="OMA" id="YQMDYAN"/>
<evidence type="ECO:0000256" key="10">
    <source>
        <dbReference type="ARBA" id="ARBA00022946"/>
    </source>
</evidence>
<dbReference type="SMART" id="SM01004">
    <property type="entry name" value="ALAD"/>
    <property type="match status" value="1"/>
</dbReference>
<accession>A0A0L9UF90</accession>
<dbReference type="PROSITE" id="PS00169">
    <property type="entry name" value="D_ALA_DEHYDRATASE"/>
    <property type="match status" value="1"/>
</dbReference>
<dbReference type="PRINTS" id="PR00144">
    <property type="entry name" value="DALDHYDRTASE"/>
</dbReference>
<organism evidence="20 21">
    <name type="scientific">Phaseolus angularis</name>
    <name type="common">Azuki bean</name>
    <name type="synonym">Vigna angularis</name>
    <dbReference type="NCBI Taxonomy" id="3914"/>
    <lineage>
        <taxon>Eukaryota</taxon>
        <taxon>Viridiplantae</taxon>
        <taxon>Streptophyta</taxon>
        <taxon>Embryophyta</taxon>
        <taxon>Tracheophyta</taxon>
        <taxon>Spermatophyta</taxon>
        <taxon>Magnoliopsida</taxon>
        <taxon>eudicotyledons</taxon>
        <taxon>Gunneridae</taxon>
        <taxon>Pentapetalae</taxon>
        <taxon>rosids</taxon>
        <taxon>fabids</taxon>
        <taxon>Fabales</taxon>
        <taxon>Fabaceae</taxon>
        <taxon>Papilionoideae</taxon>
        <taxon>50 kb inversion clade</taxon>
        <taxon>NPAAA clade</taxon>
        <taxon>indigoferoid/millettioid clade</taxon>
        <taxon>Phaseoleae</taxon>
        <taxon>Vigna</taxon>
    </lineage>
</organism>
<dbReference type="InterPro" id="IPR013785">
    <property type="entry name" value="Aldolase_TIM"/>
</dbReference>
<evidence type="ECO:0000256" key="18">
    <source>
        <dbReference type="RuleBase" id="RU004161"/>
    </source>
</evidence>
<keyword evidence="13 17" id="KW-0456">Lyase</keyword>
<evidence type="ECO:0000256" key="12">
    <source>
        <dbReference type="ARBA" id="ARBA00023171"/>
    </source>
</evidence>
<keyword evidence="8" id="KW-0479">Metal-binding</keyword>
<keyword evidence="10" id="KW-0809">Transit peptide</keyword>
<feature type="compositionally biased region" description="Low complexity" evidence="19">
    <location>
        <begin position="77"/>
        <end position="86"/>
    </location>
</feature>
<dbReference type="Pfam" id="PF00490">
    <property type="entry name" value="ALAD"/>
    <property type="match status" value="1"/>
</dbReference>
<evidence type="ECO:0000256" key="19">
    <source>
        <dbReference type="SAM" id="MobiDB-lite"/>
    </source>
</evidence>
<dbReference type="InterPro" id="IPR001731">
    <property type="entry name" value="ALAD"/>
</dbReference>
<evidence type="ECO:0000256" key="4">
    <source>
        <dbReference type="ARBA" id="ARBA00008055"/>
    </source>
</evidence>
<dbReference type="Proteomes" id="UP000053144">
    <property type="component" value="Chromosome 4"/>
</dbReference>
<evidence type="ECO:0000256" key="2">
    <source>
        <dbReference type="ARBA" id="ARBA00004229"/>
    </source>
</evidence>
<dbReference type="GO" id="GO:0006782">
    <property type="term" value="P:protoporphyrinogen IX biosynthetic process"/>
    <property type="evidence" value="ECO:0007669"/>
    <property type="project" value="UniProtKB-UniPathway"/>
</dbReference>
<evidence type="ECO:0000256" key="9">
    <source>
        <dbReference type="ARBA" id="ARBA00022842"/>
    </source>
</evidence>
<keyword evidence="12" id="KW-0149">Chlorophyll biosynthesis</keyword>
<feature type="compositionally biased region" description="Basic residues" evidence="19">
    <location>
        <begin position="89"/>
        <end position="100"/>
    </location>
</feature>
<comment type="function">
    <text evidence="15">Catalyzes an early step in the biosynthesis of tetrapyrroles. Binds two molecules of 5-aminolevulinate per subunit, each at a distinct site, and catalyzes their condensation to form porphobilinogen.</text>
</comment>
<comment type="similarity">
    <text evidence="4 18">Belongs to the ALAD family.</text>
</comment>
<dbReference type="AlphaFoldDB" id="A0A0L9UF90"/>
<comment type="subcellular location">
    <subcellularLocation>
        <location evidence="2">Plastid</location>
        <location evidence="2">Chloroplast</location>
    </subcellularLocation>
</comment>
<comment type="cofactor">
    <cofactor evidence="1">
        <name>Mg(2+)</name>
        <dbReference type="ChEBI" id="CHEBI:18420"/>
    </cofactor>
</comment>
<comment type="subunit">
    <text evidence="17">Homooctamer.</text>
</comment>
<evidence type="ECO:0000256" key="7">
    <source>
        <dbReference type="ARBA" id="ARBA00022640"/>
    </source>
</evidence>